<feature type="transmembrane region" description="Helical" evidence="1">
    <location>
        <begin position="418"/>
        <end position="438"/>
    </location>
</feature>
<dbReference type="EMBL" id="CAJZBQ010000004">
    <property type="protein sequence ID" value="CAG9311631.1"/>
    <property type="molecule type" value="Genomic_DNA"/>
</dbReference>
<feature type="transmembrane region" description="Helical" evidence="1">
    <location>
        <begin position="374"/>
        <end position="397"/>
    </location>
</feature>
<feature type="transmembrane region" description="Helical" evidence="1">
    <location>
        <begin position="308"/>
        <end position="337"/>
    </location>
</feature>
<evidence type="ECO:0008006" key="4">
    <source>
        <dbReference type="Google" id="ProtNLM"/>
    </source>
</evidence>
<feature type="transmembrane region" description="Helical" evidence="1">
    <location>
        <begin position="891"/>
        <end position="914"/>
    </location>
</feature>
<keyword evidence="1" id="KW-0472">Membrane</keyword>
<dbReference type="Proteomes" id="UP001162131">
    <property type="component" value="Unassembled WGS sequence"/>
</dbReference>
<feature type="transmembrane region" description="Helical" evidence="1">
    <location>
        <begin position="29"/>
        <end position="50"/>
    </location>
</feature>
<feature type="transmembrane region" description="Helical" evidence="1">
    <location>
        <begin position="557"/>
        <end position="578"/>
    </location>
</feature>
<feature type="transmembrane region" description="Helical" evidence="1">
    <location>
        <begin position="260"/>
        <end position="287"/>
    </location>
</feature>
<feature type="transmembrane region" description="Helical" evidence="1">
    <location>
        <begin position="165"/>
        <end position="192"/>
    </location>
</feature>
<keyword evidence="1" id="KW-1133">Transmembrane helix</keyword>
<dbReference type="InterPro" id="IPR036047">
    <property type="entry name" value="F-box-like_dom_sf"/>
</dbReference>
<feature type="transmembrane region" description="Helical" evidence="1">
    <location>
        <begin position="833"/>
        <end position="851"/>
    </location>
</feature>
<protein>
    <recommendedName>
        <fullName evidence="4">F-box domain-containing protein</fullName>
    </recommendedName>
</protein>
<dbReference type="SUPFAM" id="SSF81383">
    <property type="entry name" value="F-box domain"/>
    <property type="match status" value="1"/>
</dbReference>
<feature type="transmembrane region" description="Helical" evidence="1">
    <location>
        <begin position="935"/>
        <end position="962"/>
    </location>
</feature>
<evidence type="ECO:0000313" key="2">
    <source>
        <dbReference type="EMBL" id="CAG9311631.1"/>
    </source>
</evidence>
<accession>A0AAU9IE34</accession>
<dbReference type="AlphaFoldDB" id="A0AAU9IE34"/>
<proteinExistence type="predicted"/>
<gene>
    <name evidence="2" type="ORF">BSTOLATCC_MIC3918</name>
</gene>
<name>A0AAU9IE34_9CILI</name>
<feature type="transmembrane region" description="Helical" evidence="1">
    <location>
        <begin position="1035"/>
        <end position="1053"/>
    </location>
</feature>
<keyword evidence="3" id="KW-1185">Reference proteome</keyword>
<comment type="caution">
    <text evidence="2">The sequence shown here is derived from an EMBL/GenBank/DDBJ whole genome shotgun (WGS) entry which is preliminary data.</text>
</comment>
<feature type="transmembrane region" description="Helical" evidence="1">
    <location>
        <begin position="132"/>
        <end position="153"/>
    </location>
</feature>
<feature type="transmembrane region" description="Helical" evidence="1">
    <location>
        <begin position="213"/>
        <end position="240"/>
    </location>
</feature>
<evidence type="ECO:0000256" key="1">
    <source>
        <dbReference type="SAM" id="Phobius"/>
    </source>
</evidence>
<sequence length="1061" mass="123252">MVKRQPLVVVLLSVPFRVAVGIRQHTGKVVRWASEAIIQFILGLLMIFNFRSGFTQLAISGVFRVLILSSFMSGIVYSYVLGLKRLWYEDHPVLSGLIVIAELILAAYVLKKGWGMVLPNTKAKYNLAVRQGFKDLASAILTVLTICTLVGIPNLKNSPKDADKYFIFVLKAFSLGIANIVELPFIILLIAFPWRLFMFFSEAPKLQSKNKRIMLALHYFVDGIIDIPFIAILLILLATLVKASSMIKIIKEGRLSRSLIFEHFFILILDVITLILGAIIFCGILRSKALYKSIRIDLARRGGDRRHLLGDMVIHLLDTILFIPGCIIFLAVLIPVYRLKYIHFDFDKIASNSEDYQKFLYELLLQIPEEISDLFHIVLLLTSIVFFWRFFPFILTFRFGNDWHKDVLKLFKRGISDIPAGLLGCFILVTIYRIPLAIRRKRQHEYWFLLMMDVTKEILKDFLTLPYFLVKLVCPWRLIPTMIQIWKTNIPKEQRKIMKQDGLRPLEDYLTFIFVIILILSIWRTAEIISLVVSHIRQVINHEKVTSSLFRKVFRKFCQLLIDSLMLIMMTLIFVMIIELPNFFRRMRSFYYLYKERRGIQFLIYIQSLFPSKPVVKEKKEHINKFNKNVFTNVCSFLDIKTLGNVAQANKKFKDLVSFPPVWKEQYEKYWKSHIPASSVREIAWDDDYKKLAIEGYTNFIEKNKDVILDEQERDYRMGARAIVLEEFVLSIFGFPHIIALPAKAVVYILSKIDYDKYFQGPRYSRLFSFEIWVSPGENITMFYNSCKSGVKPDEDTLKSFYHIQLNCLYIIMCIVMIIVEQISFFTCAFDFLLLRIFSFGTAIPLNVFAGQRNAQQLWAFQYALQLIAALVIIALKIGILVFPFMMSYKFTNYTIIGCVFGPAYINVLAYLVIYVNLITAYRYFSHFQQFRPHLAGYFIFVFANKGIDIGAILLKSLIAIVKGVWRLISEFVRGLTVFLPKGQIFYLYKAILISSGGTLKNWGYIGDLIYTPLVLAWIFWPIAIPYIFGNWYLILPIFPVVIFLLIKGYAIAKNSWDDKE</sequence>
<feature type="transmembrane region" description="Helical" evidence="1">
    <location>
        <begin position="863"/>
        <end position="885"/>
    </location>
</feature>
<feature type="transmembrane region" description="Helical" evidence="1">
    <location>
        <begin position="509"/>
        <end position="536"/>
    </location>
</feature>
<feature type="transmembrane region" description="Helical" evidence="1">
    <location>
        <begin position="808"/>
        <end position="827"/>
    </location>
</feature>
<feature type="transmembrane region" description="Helical" evidence="1">
    <location>
        <begin position="62"/>
        <end position="81"/>
    </location>
</feature>
<organism evidence="2 3">
    <name type="scientific">Blepharisma stoltei</name>
    <dbReference type="NCBI Taxonomy" id="1481888"/>
    <lineage>
        <taxon>Eukaryota</taxon>
        <taxon>Sar</taxon>
        <taxon>Alveolata</taxon>
        <taxon>Ciliophora</taxon>
        <taxon>Postciliodesmatophora</taxon>
        <taxon>Heterotrichea</taxon>
        <taxon>Heterotrichida</taxon>
        <taxon>Blepharismidae</taxon>
        <taxon>Blepharisma</taxon>
    </lineage>
</organism>
<feature type="transmembrane region" description="Helical" evidence="1">
    <location>
        <begin position="93"/>
        <end position="111"/>
    </location>
</feature>
<reference evidence="2" key="1">
    <citation type="submission" date="2021-09" db="EMBL/GenBank/DDBJ databases">
        <authorList>
            <consortium name="AG Swart"/>
            <person name="Singh M."/>
            <person name="Singh A."/>
            <person name="Seah K."/>
            <person name="Emmerich C."/>
        </authorList>
    </citation>
    <scope>NUCLEOTIDE SEQUENCE</scope>
    <source>
        <strain evidence="2">ATCC30299</strain>
    </source>
</reference>
<evidence type="ECO:0000313" key="3">
    <source>
        <dbReference type="Proteomes" id="UP001162131"/>
    </source>
</evidence>
<dbReference type="Gene3D" id="1.20.1280.50">
    <property type="match status" value="1"/>
</dbReference>
<feature type="transmembrane region" description="Helical" evidence="1">
    <location>
        <begin position="1009"/>
        <end position="1029"/>
    </location>
</feature>
<keyword evidence="1" id="KW-0812">Transmembrane</keyword>
<feature type="transmembrane region" description="Helical" evidence="1">
    <location>
        <begin position="968"/>
        <end position="989"/>
    </location>
</feature>